<dbReference type="Proteomes" id="UP000838878">
    <property type="component" value="Chromosome 3"/>
</dbReference>
<organism evidence="4 5">
    <name type="scientific">Brenthis ino</name>
    <name type="common">lesser marbled fritillary</name>
    <dbReference type="NCBI Taxonomy" id="405034"/>
    <lineage>
        <taxon>Eukaryota</taxon>
        <taxon>Metazoa</taxon>
        <taxon>Ecdysozoa</taxon>
        <taxon>Arthropoda</taxon>
        <taxon>Hexapoda</taxon>
        <taxon>Insecta</taxon>
        <taxon>Pterygota</taxon>
        <taxon>Neoptera</taxon>
        <taxon>Endopterygota</taxon>
        <taxon>Lepidoptera</taxon>
        <taxon>Glossata</taxon>
        <taxon>Ditrysia</taxon>
        <taxon>Papilionoidea</taxon>
        <taxon>Nymphalidae</taxon>
        <taxon>Heliconiinae</taxon>
        <taxon>Argynnini</taxon>
        <taxon>Brenthis</taxon>
    </lineage>
</organism>
<feature type="repeat" description="ANK" evidence="3">
    <location>
        <begin position="35"/>
        <end position="67"/>
    </location>
</feature>
<dbReference type="PANTHER" id="PTHR24198:SF165">
    <property type="entry name" value="ANKYRIN REPEAT-CONTAINING PROTEIN-RELATED"/>
    <property type="match status" value="1"/>
</dbReference>
<evidence type="ECO:0000313" key="5">
    <source>
        <dbReference type="Proteomes" id="UP000838878"/>
    </source>
</evidence>
<accession>A0A8J9VJ21</accession>
<dbReference type="Gene3D" id="1.25.40.20">
    <property type="entry name" value="Ankyrin repeat-containing domain"/>
    <property type="match status" value="1"/>
</dbReference>
<dbReference type="PRINTS" id="PR01415">
    <property type="entry name" value="ANKYRIN"/>
</dbReference>
<dbReference type="PANTHER" id="PTHR24198">
    <property type="entry name" value="ANKYRIN REPEAT AND PROTEIN KINASE DOMAIN-CONTAINING PROTEIN"/>
    <property type="match status" value="1"/>
</dbReference>
<dbReference type="PROSITE" id="PS50297">
    <property type="entry name" value="ANK_REP_REGION"/>
    <property type="match status" value="3"/>
</dbReference>
<dbReference type="Pfam" id="PF13637">
    <property type="entry name" value="Ank_4"/>
    <property type="match status" value="1"/>
</dbReference>
<reference evidence="4" key="1">
    <citation type="submission" date="2021-12" db="EMBL/GenBank/DDBJ databases">
        <authorList>
            <person name="Martin H S."/>
        </authorList>
    </citation>
    <scope>NUCLEOTIDE SEQUENCE</scope>
</reference>
<evidence type="ECO:0008006" key="6">
    <source>
        <dbReference type="Google" id="ProtNLM"/>
    </source>
</evidence>
<sequence>MSIGTVYDKAYKGDFNQVKVDIDSDETLLTTVDSNNRLLIHWAALGGNDYLVDFLIEKGSPIDPVDDTFCTPLILASSAGRLEVVRLLIGKGANVNHKNNRGQASLHYACSKGHKEISKLLIESDADVSNVDVLGATPLHRAASLGRTDIVEILLKSPNLKLDLCDSMGCTALYLSCEEDREAVASMLVKAGASVHVKNKEGKTPLDVCSTKLKNILINLLSSN</sequence>
<feature type="non-terminal residue" evidence="4">
    <location>
        <position position="224"/>
    </location>
</feature>
<dbReference type="AlphaFoldDB" id="A0A8J9VJ21"/>
<dbReference type="Pfam" id="PF00023">
    <property type="entry name" value="Ank"/>
    <property type="match status" value="1"/>
</dbReference>
<name>A0A8J9VJ21_9NEOP</name>
<dbReference type="SMART" id="SM00248">
    <property type="entry name" value="ANK"/>
    <property type="match status" value="5"/>
</dbReference>
<dbReference type="InterPro" id="IPR002110">
    <property type="entry name" value="Ankyrin_rpt"/>
</dbReference>
<evidence type="ECO:0000256" key="2">
    <source>
        <dbReference type="ARBA" id="ARBA00023043"/>
    </source>
</evidence>
<feature type="repeat" description="ANK" evidence="3">
    <location>
        <begin position="101"/>
        <end position="133"/>
    </location>
</feature>
<keyword evidence="2 3" id="KW-0040">ANK repeat</keyword>
<proteinExistence type="predicted"/>
<protein>
    <recommendedName>
        <fullName evidence="6">26S proteasome non-ATPase regulatory subunit 10</fullName>
    </recommendedName>
</protein>
<feature type="repeat" description="ANK" evidence="3">
    <location>
        <begin position="71"/>
        <end position="100"/>
    </location>
</feature>
<dbReference type="EMBL" id="OV170223">
    <property type="protein sequence ID" value="CAH0723418.1"/>
    <property type="molecule type" value="Genomic_DNA"/>
</dbReference>
<dbReference type="InterPro" id="IPR036770">
    <property type="entry name" value="Ankyrin_rpt-contain_sf"/>
</dbReference>
<evidence type="ECO:0000256" key="1">
    <source>
        <dbReference type="ARBA" id="ARBA00022737"/>
    </source>
</evidence>
<gene>
    <name evidence="4" type="ORF">BINO364_LOCUS9249</name>
</gene>
<keyword evidence="5" id="KW-1185">Reference proteome</keyword>
<evidence type="ECO:0000313" key="4">
    <source>
        <dbReference type="EMBL" id="CAH0723418.1"/>
    </source>
</evidence>
<dbReference type="OrthoDB" id="1577640at2759"/>
<feature type="repeat" description="ANK" evidence="3">
    <location>
        <begin position="168"/>
        <end position="200"/>
    </location>
</feature>
<dbReference type="SUPFAM" id="SSF48403">
    <property type="entry name" value="Ankyrin repeat"/>
    <property type="match status" value="1"/>
</dbReference>
<dbReference type="Pfam" id="PF12796">
    <property type="entry name" value="Ank_2"/>
    <property type="match status" value="1"/>
</dbReference>
<dbReference type="PROSITE" id="PS50088">
    <property type="entry name" value="ANK_REPEAT"/>
    <property type="match status" value="5"/>
</dbReference>
<evidence type="ECO:0000256" key="3">
    <source>
        <dbReference type="PROSITE-ProRule" id="PRU00023"/>
    </source>
</evidence>
<feature type="repeat" description="ANK" evidence="3">
    <location>
        <begin position="134"/>
        <end position="156"/>
    </location>
</feature>
<keyword evidence="1" id="KW-0677">Repeat</keyword>